<dbReference type="OrthoDB" id="16679at2759"/>
<reference evidence="8 9" key="1">
    <citation type="submission" date="2011-02" db="EMBL/GenBank/DDBJ databases">
        <title>The Genome Sequence of Sphaeroforma arctica JP610.</title>
        <authorList>
            <consortium name="The Broad Institute Genome Sequencing Platform"/>
            <person name="Russ C."/>
            <person name="Cuomo C."/>
            <person name="Young S.K."/>
            <person name="Zeng Q."/>
            <person name="Gargeya S."/>
            <person name="Alvarado L."/>
            <person name="Berlin A."/>
            <person name="Chapman S.B."/>
            <person name="Chen Z."/>
            <person name="Freedman E."/>
            <person name="Gellesch M."/>
            <person name="Goldberg J."/>
            <person name="Griggs A."/>
            <person name="Gujja S."/>
            <person name="Heilman E."/>
            <person name="Heiman D."/>
            <person name="Howarth C."/>
            <person name="Mehta T."/>
            <person name="Neiman D."/>
            <person name="Pearson M."/>
            <person name="Roberts A."/>
            <person name="Saif S."/>
            <person name="Shea T."/>
            <person name="Shenoy N."/>
            <person name="Sisk P."/>
            <person name="Stolte C."/>
            <person name="Sykes S."/>
            <person name="White J."/>
            <person name="Yandava C."/>
            <person name="Burger G."/>
            <person name="Gray M.W."/>
            <person name="Holland P.W.H."/>
            <person name="King N."/>
            <person name="Lang F.B.F."/>
            <person name="Roger A.J."/>
            <person name="Ruiz-Trillo I."/>
            <person name="Haas B."/>
            <person name="Nusbaum C."/>
            <person name="Birren B."/>
        </authorList>
    </citation>
    <scope>NUCLEOTIDE SEQUENCE [LARGE SCALE GENOMIC DNA]</scope>
    <source>
        <strain evidence="8 9">JP610</strain>
    </source>
</reference>
<keyword evidence="3 7" id="KW-0812">Transmembrane</keyword>
<feature type="transmembrane region" description="Helical" evidence="7">
    <location>
        <begin position="44"/>
        <end position="63"/>
    </location>
</feature>
<keyword evidence="6 7" id="KW-0472">Membrane</keyword>
<evidence type="ECO:0000256" key="1">
    <source>
        <dbReference type="ARBA" id="ARBA00004389"/>
    </source>
</evidence>
<dbReference type="GO" id="GO:0005789">
    <property type="term" value="C:endoplasmic reticulum membrane"/>
    <property type="evidence" value="ECO:0007669"/>
    <property type="project" value="UniProtKB-SubCell"/>
</dbReference>
<dbReference type="Pfam" id="PF06624">
    <property type="entry name" value="RAMP4"/>
    <property type="match status" value="1"/>
</dbReference>
<dbReference type="PANTHER" id="PTHR15601">
    <property type="entry name" value="STRESS ASSOCIATED ENDOPLASMIC RETICULUM PROTEIN SERP1/RAMP4"/>
    <property type="match status" value="1"/>
</dbReference>
<accession>A0A0L0FUD7</accession>
<dbReference type="RefSeq" id="XP_014154166.1">
    <property type="nucleotide sequence ID" value="XM_014298691.1"/>
</dbReference>
<evidence type="ECO:0000313" key="8">
    <source>
        <dbReference type="EMBL" id="KNC80264.1"/>
    </source>
</evidence>
<evidence type="ECO:0000256" key="7">
    <source>
        <dbReference type="SAM" id="Phobius"/>
    </source>
</evidence>
<keyword evidence="4" id="KW-0256">Endoplasmic reticulum</keyword>
<comment type="subcellular location">
    <subcellularLocation>
        <location evidence="1">Endoplasmic reticulum membrane</location>
        <topology evidence="1">Single-pass membrane protein</topology>
    </subcellularLocation>
</comment>
<evidence type="ECO:0008006" key="10">
    <source>
        <dbReference type="Google" id="ProtNLM"/>
    </source>
</evidence>
<dbReference type="InterPro" id="IPR010580">
    <property type="entry name" value="ER_stress-assoc"/>
</dbReference>
<organism evidence="8 9">
    <name type="scientific">Sphaeroforma arctica JP610</name>
    <dbReference type="NCBI Taxonomy" id="667725"/>
    <lineage>
        <taxon>Eukaryota</taxon>
        <taxon>Ichthyosporea</taxon>
        <taxon>Ichthyophonida</taxon>
        <taxon>Sphaeroforma</taxon>
    </lineage>
</organism>
<evidence type="ECO:0000256" key="4">
    <source>
        <dbReference type="ARBA" id="ARBA00022824"/>
    </source>
</evidence>
<dbReference type="AlphaFoldDB" id="A0A0L0FUD7"/>
<keyword evidence="5 7" id="KW-1133">Transmembrane helix</keyword>
<dbReference type="EMBL" id="KQ242175">
    <property type="protein sequence ID" value="KNC80264.1"/>
    <property type="molecule type" value="Genomic_DNA"/>
</dbReference>
<name>A0A0L0FUD7_9EUKA</name>
<evidence type="ECO:0000256" key="5">
    <source>
        <dbReference type="ARBA" id="ARBA00022989"/>
    </source>
</evidence>
<dbReference type="Proteomes" id="UP000054560">
    <property type="component" value="Unassembled WGS sequence"/>
</dbReference>
<evidence type="ECO:0000256" key="6">
    <source>
        <dbReference type="ARBA" id="ARBA00023136"/>
    </source>
</evidence>
<evidence type="ECO:0000256" key="3">
    <source>
        <dbReference type="ARBA" id="ARBA00022692"/>
    </source>
</evidence>
<keyword evidence="9" id="KW-1185">Reference proteome</keyword>
<protein>
    <recommendedName>
        <fullName evidence="10">Stress-associated endoplasmic reticulum protein</fullName>
    </recommendedName>
</protein>
<dbReference type="GO" id="GO:0030968">
    <property type="term" value="P:endoplasmic reticulum unfolded protein response"/>
    <property type="evidence" value="ECO:0007669"/>
    <property type="project" value="TreeGrafter"/>
</dbReference>
<gene>
    <name evidence="8" type="ORF">SARC_07374</name>
</gene>
<sequence>MPTQTPKMRMASAKHAANITKRGNVPQSRLVKEDNELPISNTTLAILLFVVVGSAIVGALASISTPTTQ</sequence>
<evidence type="ECO:0000313" key="9">
    <source>
        <dbReference type="Proteomes" id="UP000054560"/>
    </source>
</evidence>
<evidence type="ECO:0000256" key="2">
    <source>
        <dbReference type="ARBA" id="ARBA00005500"/>
    </source>
</evidence>
<dbReference type="PANTHER" id="PTHR15601:SF0">
    <property type="entry name" value="GEO09675P1"/>
    <property type="match status" value="1"/>
</dbReference>
<comment type="similarity">
    <text evidence="2">Belongs to the RAMP4 family.</text>
</comment>
<dbReference type="GeneID" id="25907878"/>
<proteinExistence type="inferred from homology"/>